<feature type="compositionally biased region" description="Basic and acidic residues" evidence="1">
    <location>
        <begin position="113"/>
        <end position="124"/>
    </location>
</feature>
<keyword evidence="3" id="KW-1185">Reference proteome</keyword>
<comment type="caution">
    <text evidence="2">The sequence shown here is derived from an EMBL/GenBank/DDBJ whole genome shotgun (WGS) entry which is preliminary data.</text>
</comment>
<dbReference type="AlphaFoldDB" id="A0A2P4YJW1"/>
<evidence type="ECO:0000313" key="2">
    <source>
        <dbReference type="EMBL" id="POM78073.1"/>
    </source>
</evidence>
<accession>A0A2P4YJW1</accession>
<reference evidence="2 3" key="1">
    <citation type="journal article" date="2017" name="Genome Biol. Evol.">
        <title>Phytophthora megakarya and P. palmivora, closely related causal agents of cacao black pod rot, underwent increases in genome sizes and gene numbers by different mechanisms.</title>
        <authorList>
            <person name="Ali S.S."/>
            <person name="Shao J."/>
            <person name="Lary D.J."/>
            <person name="Kronmiller B."/>
            <person name="Shen D."/>
            <person name="Strem M.D."/>
            <person name="Amoako-Attah I."/>
            <person name="Akrofi A.Y."/>
            <person name="Begoude B.A."/>
            <person name="Ten Hoopen G.M."/>
            <person name="Coulibaly K."/>
            <person name="Kebe B.I."/>
            <person name="Melnick R.L."/>
            <person name="Guiltinan M.J."/>
            <person name="Tyler B.M."/>
            <person name="Meinhardt L.W."/>
            <person name="Bailey B.A."/>
        </authorList>
    </citation>
    <scope>NUCLEOTIDE SEQUENCE [LARGE SCALE GENOMIC DNA]</scope>
    <source>
        <strain evidence="3">sbr112.9</strain>
    </source>
</reference>
<feature type="compositionally biased region" description="Low complexity" evidence="1">
    <location>
        <begin position="102"/>
        <end position="112"/>
    </location>
</feature>
<organism evidence="2 3">
    <name type="scientific">Phytophthora palmivora</name>
    <dbReference type="NCBI Taxonomy" id="4796"/>
    <lineage>
        <taxon>Eukaryota</taxon>
        <taxon>Sar</taxon>
        <taxon>Stramenopiles</taxon>
        <taxon>Oomycota</taxon>
        <taxon>Peronosporomycetes</taxon>
        <taxon>Peronosporales</taxon>
        <taxon>Peronosporaceae</taxon>
        <taxon>Phytophthora</taxon>
    </lineage>
</organism>
<sequence length="131" mass="14409">MATIDPKIDTTFESAQFVCRYKHDQNCNVWEERPRTSFDSLRRLARLLRAAAAYAHRAVQHGKYLASASAESYSDRFTLPAVGSVAKSNILKSRGGPNRGRSATAAVDTASTTDKRLDGPTEHKSRARLGV</sequence>
<gene>
    <name evidence="2" type="ORF">PHPALM_4447</name>
</gene>
<feature type="region of interest" description="Disordered" evidence="1">
    <location>
        <begin position="89"/>
        <end position="131"/>
    </location>
</feature>
<name>A0A2P4YJW1_9STRA</name>
<dbReference type="EMBL" id="NCKW01002174">
    <property type="protein sequence ID" value="POM78073.1"/>
    <property type="molecule type" value="Genomic_DNA"/>
</dbReference>
<evidence type="ECO:0000313" key="3">
    <source>
        <dbReference type="Proteomes" id="UP000237271"/>
    </source>
</evidence>
<proteinExistence type="predicted"/>
<protein>
    <submittedName>
        <fullName evidence="2">Uncharacterized protein</fullName>
    </submittedName>
</protein>
<evidence type="ECO:0000256" key="1">
    <source>
        <dbReference type="SAM" id="MobiDB-lite"/>
    </source>
</evidence>
<dbReference type="Proteomes" id="UP000237271">
    <property type="component" value="Unassembled WGS sequence"/>
</dbReference>